<evidence type="ECO:0000259" key="3">
    <source>
        <dbReference type="PROSITE" id="PS01186"/>
    </source>
</evidence>
<feature type="region of interest" description="Disordered" evidence="1">
    <location>
        <begin position="181"/>
        <end position="203"/>
    </location>
</feature>
<dbReference type="AlphaFoldDB" id="A0A1A8X3L0"/>
<dbReference type="Proteomes" id="UP000078597">
    <property type="component" value="Unassembled WGS sequence"/>
</dbReference>
<dbReference type="GeneID" id="39869421"/>
<evidence type="ECO:0000313" key="4">
    <source>
        <dbReference type="EMBL" id="SBS98342.1"/>
    </source>
</evidence>
<protein>
    <submittedName>
        <fullName evidence="4 5">28 kDa ookinete surface protein, putative</fullName>
    </submittedName>
</protein>
<dbReference type="KEGG" id="pmal:PMUG01_10042100"/>
<dbReference type="SMART" id="SM00181">
    <property type="entry name" value="EGF"/>
    <property type="match status" value="3"/>
</dbReference>
<accession>A0A1A8X3L0</accession>
<dbReference type="GO" id="GO:0009986">
    <property type="term" value="C:cell surface"/>
    <property type="evidence" value="ECO:0007669"/>
    <property type="project" value="InterPro"/>
</dbReference>
<evidence type="ECO:0000256" key="2">
    <source>
        <dbReference type="SAM" id="SignalP"/>
    </source>
</evidence>
<evidence type="ECO:0000256" key="1">
    <source>
        <dbReference type="SAM" id="MobiDB-lite"/>
    </source>
</evidence>
<dbReference type="OMA" id="DYAVCTN"/>
<dbReference type="InterPro" id="IPR000742">
    <property type="entry name" value="EGF"/>
</dbReference>
<proteinExistence type="predicted"/>
<dbReference type="Gene3D" id="2.90.20.10">
    <property type="entry name" value="Plasmodium vivax P25 domain"/>
    <property type="match status" value="1"/>
</dbReference>
<evidence type="ECO:0000313" key="7">
    <source>
        <dbReference type="Proteomes" id="UP000219813"/>
    </source>
</evidence>
<dbReference type="InterPro" id="IPR010423">
    <property type="entry name" value="Pvs25/Psv28_EGF"/>
</dbReference>
<feature type="compositionally biased region" description="Gly residues" evidence="1">
    <location>
        <begin position="181"/>
        <end position="202"/>
    </location>
</feature>
<feature type="domain" description="EGF-like" evidence="3">
    <location>
        <begin position="92"/>
        <end position="105"/>
    </location>
</feature>
<dbReference type="Pfam" id="PF06247">
    <property type="entry name" value="Plasmod_Pvs28"/>
    <property type="match status" value="1"/>
</dbReference>
<evidence type="ECO:0000313" key="5">
    <source>
        <dbReference type="EMBL" id="SCN45139.1"/>
    </source>
</evidence>
<dbReference type="GO" id="GO:0016020">
    <property type="term" value="C:membrane"/>
    <property type="evidence" value="ECO:0007669"/>
    <property type="project" value="InterPro"/>
</dbReference>
<sequence length="229" mass="24856">MNYSVFLLFFIQLVIKYSNAIVNESTVCINGDLVQMSNHFECRCNEGFVLTYESICEKKGQCEKIEHLNNFCDHYATCTNILSASDPKKLACTCNRGYIPVNDQCIPSICDKVVCGQGKCIVDPYNANITKCACHVGIVHDENKKCEKPGKTKCTLKCKEDKECKLQGTFYECAKIDDGGAGSGGEGDGGEGSGGEGSGENGSTGYSVMNEMSMFSLLVILAVYMMAAL</sequence>
<evidence type="ECO:0000313" key="6">
    <source>
        <dbReference type="Proteomes" id="UP000078597"/>
    </source>
</evidence>
<feature type="signal peptide" evidence="2">
    <location>
        <begin position="1"/>
        <end position="20"/>
    </location>
</feature>
<dbReference type="EMBL" id="LT594631">
    <property type="protein sequence ID" value="SCN45139.1"/>
    <property type="molecule type" value="Genomic_DNA"/>
</dbReference>
<feature type="chain" id="PRO_5015059767" evidence="2">
    <location>
        <begin position="21"/>
        <end position="229"/>
    </location>
</feature>
<dbReference type="EMBL" id="FLQW01005099">
    <property type="protein sequence ID" value="SBS98342.1"/>
    <property type="molecule type" value="Genomic_DNA"/>
</dbReference>
<dbReference type="RefSeq" id="XP_028862195.1">
    <property type="nucleotide sequence ID" value="XM_029005625.1"/>
</dbReference>
<reference evidence="6" key="2">
    <citation type="submission" date="2016-05" db="EMBL/GenBank/DDBJ databases">
        <authorList>
            <person name="Naeem Raeece"/>
        </authorList>
    </citation>
    <scope>NUCLEOTIDE SEQUENCE [LARGE SCALE GENOMIC DNA]</scope>
</reference>
<organism evidence="4 6">
    <name type="scientific">Plasmodium malariae</name>
    <dbReference type="NCBI Taxonomy" id="5858"/>
    <lineage>
        <taxon>Eukaryota</taxon>
        <taxon>Sar</taxon>
        <taxon>Alveolata</taxon>
        <taxon>Apicomplexa</taxon>
        <taxon>Aconoidasida</taxon>
        <taxon>Haemosporida</taxon>
        <taxon>Plasmodiidae</taxon>
        <taxon>Plasmodium</taxon>
        <taxon>Plasmodium (Plasmodium)</taxon>
    </lineage>
</organism>
<keyword evidence="7" id="KW-1185">Reference proteome</keyword>
<keyword evidence="2" id="KW-0732">Signal</keyword>
<gene>
    <name evidence="5" type="primary">P28</name>
    <name evidence="4" type="ORF">PMALA_063220</name>
    <name evidence="5" type="ORF">PMUG01_10042100</name>
</gene>
<dbReference type="Proteomes" id="UP000219813">
    <property type="component" value="Chromosome 10"/>
</dbReference>
<dbReference type="PROSITE" id="PS01186">
    <property type="entry name" value="EGF_2"/>
    <property type="match status" value="1"/>
</dbReference>
<dbReference type="OrthoDB" id="10045365at2759"/>
<reference evidence="5 7" key="3">
    <citation type="submission" date="2016-06" db="EMBL/GenBank/DDBJ databases">
        <authorList>
            <consortium name="Pathogen Informatics"/>
        </authorList>
    </citation>
    <scope>NUCLEOTIDE SEQUENCE [LARGE SCALE GENOMIC DNA]</scope>
</reference>
<reference evidence="4" key="1">
    <citation type="submission" date="2016-05" db="EMBL/GenBank/DDBJ databases">
        <authorList>
            <person name="Lavstsen T."/>
            <person name="Jespersen J.S."/>
        </authorList>
    </citation>
    <scope>NUCLEOTIDE SEQUENCE [LARGE SCALE GENOMIC DNA]</scope>
</reference>
<name>A0A1A8X3L0_PLAMA</name>
<dbReference type="VEuPathDB" id="PlasmoDB:PmUG01_10042100"/>